<dbReference type="RefSeq" id="WP_078335961.1">
    <property type="nucleotide sequence ID" value="NZ_MAFQ01000014.1"/>
</dbReference>
<evidence type="ECO:0000256" key="2">
    <source>
        <dbReference type="SAM" id="MobiDB-lite"/>
    </source>
</evidence>
<feature type="region of interest" description="Disordered" evidence="2">
    <location>
        <begin position="172"/>
        <end position="198"/>
    </location>
</feature>
<evidence type="ECO:0000259" key="3">
    <source>
        <dbReference type="Pfam" id="PF00823"/>
    </source>
</evidence>
<reference evidence="4 5" key="1">
    <citation type="journal article" date="2019" name="Sci. Rep.">
        <title>Extended insight into the Mycobacterium chelonae-abscessus complex through whole genome sequencing of Mycobacterium salmoniphilum outbreak and Mycobacterium salmoniphilum-like strains.</title>
        <authorList>
            <person name="Behra P.R.K."/>
            <person name="Das S."/>
            <person name="Pettersson B.M.F."/>
            <person name="Shirreff L."/>
            <person name="DuCote T."/>
            <person name="Jacobsson K.G."/>
            <person name="Ennis D.G."/>
            <person name="Kirsebom L.A."/>
        </authorList>
    </citation>
    <scope>NUCLEOTIDE SEQUENCE [LARGE SCALE GENOMIC DNA]</scope>
    <source>
        <strain evidence="4 5">DSM 45524</strain>
    </source>
</reference>
<comment type="similarity">
    <text evidence="1">Belongs to the mycobacterial PPE family.</text>
</comment>
<evidence type="ECO:0000313" key="4">
    <source>
        <dbReference type="EMBL" id="TDH23163.1"/>
    </source>
</evidence>
<dbReference type="InterPro" id="IPR038332">
    <property type="entry name" value="PPE_sf"/>
</dbReference>
<feature type="region of interest" description="Disordered" evidence="2">
    <location>
        <begin position="300"/>
        <end position="363"/>
    </location>
</feature>
<name>A0A4R5PDN5_9MYCO</name>
<feature type="region of interest" description="Disordered" evidence="2">
    <location>
        <begin position="375"/>
        <end position="395"/>
    </location>
</feature>
<dbReference type="InterPro" id="IPR000030">
    <property type="entry name" value="PPE_dom"/>
</dbReference>
<comment type="caution">
    <text evidence="4">The sequence shown here is derived from an EMBL/GenBank/DDBJ whole genome shotgun (WGS) entry which is preliminary data.</text>
</comment>
<dbReference type="Proteomes" id="UP000295627">
    <property type="component" value="Unassembled WGS sequence"/>
</dbReference>
<dbReference type="Gene3D" id="1.20.1260.20">
    <property type="entry name" value="PPE superfamily"/>
    <property type="match status" value="1"/>
</dbReference>
<proteinExistence type="inferred from homology"/>
<feature type="domain" description="PPE" evidence="3">
    <location>
        <begin position="4"/>
        <end position="164"/>
    </location>
</feature>
<accession>A0A4R5PDN5</accession>
<dbReference type="EMBL" id="RXLR01000013">
    <property type="protein sequence ID" value="TDH23163.1"/>
    <property type="molecule type" value="Genomic_DNA"/>
</dbReference>
<gene>
    <name evidence="4" type="ORF">EJ571_06815</name>
</gene>
<feature type="compositionally biased region" description="Basic and acidic residues" evidence="2">
    <location>
        <begin position="348"/>
        <end position="358"/>
    </location>
</feature>
<dbReference type="Pfam" id="PF00823">
    <property type="entry name" value="PPE"/>
    <property type="match status" value="1"/>
</dbReference>
<sequence>MVSWGGTPPDITSPKLWTGLGAGTIIAAGAALDVLAATLTSTGAAGLAVNTTQAMSWAGMTGEMAAASQMPHLAWEPTVGGLLTAAGQQMKLAGEAFEEARLATPTPAEIAGNQAEHVALQQANIPAMGMLTPFIIRNRGTYFGDYWVRTATNMYTYMAKSGATMGGLEYPPPPPPSTLGGAMPGPMDSSAASALESPAGGGMGQLTSFMQQGMSAAQPAMELPKQMSDIVTKVPQEFSGPLMQALQQATSMSGGSFGGDGASLGDWAMTPQAGGGPVGAQFGSGGGAGGGLGGLRTPGAWSSGTLNASSVSNQTAEGTGASRFAEARTATANAGGGAGGPGMMAPMARRDKRDEQDAQRSPAWAAAEEILYREPEHVPVVWGVSGAQPHRGGEE</sequence>
<organism evidence="4 5">
    <name type="scientific">Mycobacteroides franklinii</name>
    <dbReference type="NCBI Taxonomy" id="948102"/>
    <lineage>
        <taxon>Bacteria</taxon>
        <taxon>Bacillati</taxon>
        <taxon>Actinomycetota</taxon>
        <taxon>Actinomycetes</taxon>
        <taxon>Mycobacteriales</taxon>
        <taxon>Mycobacteriaceae</taxon>
        <taxon>Mycobacteroides</taxon>
    </lineage>
</organism>
<evidence type="ECO:0000313" key="5">
    <source>
        <dbReference type="Proteomes" id="UP000295627"/>
    </source>
</evidence>
<evidence type="ECO:0000256" key="1">
    <source>
        <dbReference type="ARBA" id="ARBA00010652"/>
    </source>
</evidence>
<dbReference type="AlphaFoldDB" id="A0A4R5PDN5"/>
<protein>
    <submittedName>
        <fullName evidence="4">PPE domain-containing protein</fullName>
    </submittedName>
</protein>
<feature type="compositionally biased region" description="Polar residues" evidence="2">
    <location>
        <begin position="300"/>
        <end position="317"/>
    </location>
</feature>
<dbReference type="SUPFAM" id="SSF140459">
    <property type="entry name" value="PE/PPE dimer-like"/>
    <property type="match status" value="1"/>
</dbReference>